<dbReference type="AlphaFoldDB" id="A0A1S7RUB5"/>
<dbReference type="SUPFAM" id="SSF103025">
    <property type="entry name" value="Folate-binding domain"/>
    <property type="match status" value="1"/>
</dbReference>
<dbReference type="InterPro" id="IPR006280">
    <property type="entry name" value="SoxG_het"/>
</dbReference>
<sequence>MTMNMHVSSPISGTLAESKAARVSILPVQARLSLRARGDVASLGAALGLTLPERIGARVSAGERQALRLGPDEWTILAPASEVGELVAACAGVYASHPHSLVDISGREVTLLIEGPRAAELLTLGCARDIDTIAVGEARRTIFDGVTVVLWRDAEDRFRMDIWNSFVPHLGHLLETGCRELAAEIA</sequence>
<organism evidence="1 2">
    <name type="scientific">Agrobacterium tomkonis CFBP 6623</name>
    <dbReference type="NCBI Taxonomy" id="1183432"/>
    <lineage>
        <taxon>Bacteria</taxon>
        <taxon>Pseudomonadati</taxon>
        <taxon>Pseudomonadota</taxon>
        <taxon>Alphaproteobacteria</taxon>
        <taxon>Hyphomicrobiales</taxon>
        <taxon>Rhizobiaceae</taxon>
        <taxon>Rhizobium/Agrobacterium group</taxon>
        <taxon>Agrobacterium</taxon>
        <taxon>Agrobacterium tumefaciens complex</taxon>
    </lineage>
</organism>
<evidence type="ECO:0000313" key="2">
    <source>
        <dbReference type="Proteomes" id="UP000191988"/>
    </source>
</evidence>
<dbReference type="GO" id="GO:1901053">
    <property type="term" value="P:sarcosine catabolic process"/>
    <property type="evidence" value="ECO:0007669"/>
    <property type="project" value="InterPro"/>
</dbReference>
<dbReference type="GO" id="GO:0008115">
    <property type="term" value="F:sarcosine oxidase activity"/>
    <property type="evidence" value="ECO:0007669"/>
    <property type="project" value="InterPro"/>
</dbReference>
<dbReference type="Gene3D" id="3.30.1360.120">
    <property type="entry name" value="Probable tRNA modification gtpase trme, domain 1"/>
    <property type="match status" value="1"/>
</dbReference>
<dbReference type="Proteomes" id="UP000191988">
    <property type="component" value="Unassembled WGS sequence"/>
</dbReference>
<name>A0A1S7RUB5_9HYPH</name>
<dbReference type="Pfam" id="PF04268">
    <property type="entry name" value="SoxG"/>
    <property type="match status" value="1"/>
</dbReference>
<dbReference type="NCBIfam" id="TIGR01375">
    <property type="entry name" value="soxG"/>
    <property type="match status" value="1"/>
</dbReference>
<dbReference type="EMBL" id="FBWK01000050">
    <property type="protein sequence ID" value="CUX57460.1"/>
    <property type="molecule type" value="Genomic_DNA"/>
</dbReference>
<proteinExistence type="predicted"/>
<dbReference type="InterPro" id="IPR027266">
    <property type="entry name" value="TrmE/GcvT-like"/>
</dbReference>
<protein>
    <submittedName>
        <fullName evidence="1">Sarcosine oxidase gamma subunit</fullName>
    </submittedName>
</protein>
<reference evidence="2" key="1">
    <citation type="submission" date="2016-01" db="EMBL/GenBank/DDBJ databases">
        <authorList>
            <person name="Regsiter A."/>
            <person name="william w."/>
        </authorList>
    </citation>
    <scope>NUCLEOTIDE SEQUENCE [LARGE SCALE GENOMIC DNA]</scope>
    <source>
        <strain evidence="2">CFBP 6623</strain>
    </source>
</reference>
<dbReference type="InterPro" id="IPR007375">
    <property type="entry name" value="SoxG"/>
</dbReference>
<keyword evidence="2" id="KW-1185">Reference proteome</keyword>
<dbReference type="STRING" id="1183432.AGR3A_Lc140359"/>
<evidence type="ECO:0000313" key="1">
    <source>
        <dbReference type="EMBL" id="CUX57460.1"/>
    </source>
</evidence>
<dbReference type="Gene3D" id="3.30.70.1520">
    <property type="entry name" value="Heterotetrameric sarcosine oxidase"/>
    <property type="match status" value="1"/>
</dbReference>
<accession>A0A1S7RUB5</accession>
<gene>
    <name evidence="1" type="primary">soxG</name>
    <name evidence="1" type="ORF">AGR3A_Lc140359</name>
</gene>